<dbReference type="EMBL" id="UPPP01000063">
    <property type="protein sequence ID" value="VBB06346.1"/>
    <property type="molecule type" value="Genomic_DNA"/>
</dbReference>
<dbReference type="PRINTS" id="PR00411">
    <property type="entry name" value="PNDRDTASEI"/>
</dbReference>
<reference evidence="8 9" key="1">
    <citation type="submission" date="2018-06" db="EMBL/GenBank/DDBJ databases">
        <authorList>
            <person name="Strepis N."/>
        </authorList>
    </citation>
    <scope>NUCLEOTIDE SEQUENCE [LARGE SCALE GENOMIC DNA]</scope>
    <source>
        <strain evidence="8">LUCI</strain>
    </source>
</reference>
<evidence type="ECO:0000256" key="4">
    <source>
        <dbReference type="ARBA" id="ARBA00022827"/>
    </source>
</evidence>
<evidence type="ECO:0000259" key="7">
    <source>
        <dbReference type="PROSITE" id="PS50206"/>
    </source>
</evidence>
<dbReference type="SUPFAM" id="SSF55424">
    <property type="entry name" value="FAD/NAD-linked reductases, dimerisation (C-terminal) domain"/>
    <property type="match status" value="1"/>
</dbReference>
<comment type="similarity">
    <text evidence="2">Belongs to the class-III pyridine nucleotide-disulfide oxidoreductase family.</text>
</comment>
<dbReference type="InterPro" id="IPR036873">
    <property type="entry name" value="Rhodanese-like_dom_sf"/>
</dbReference>
<dbReference type="SUPFAM" id="SSF52821">
    <property type="entry name" value="Rhodanese/Cell cycle control phosphatase"/>
    <property type="match status" value="1"/>
</dbReference>
<evidence type="ECO:0000256" key="2">
    <source>
        <dbReference type="ARBA" id="ARBA00009130"/>
    </source>
</evidence>
<protein>
    <submittedName>
        <fullName evidence="8">Pyridine nucleotide disulphide reductase class-i signature</fullName>
    </submittedName>
</protein>
<name>A0A498R193_9FIRM</name>
<dbReference type="InterPro" id="IPR036188">
    <property type="entry name" value="FAD/NAD-bd_sf"/>
</dbReference>
<organism evidence="8 9">
    <name type="scientific">Lucifera butyrica</name>
    <dbReference type="NCBI Taxonomy" id="1351585"/>
    <lineage>
        <taxon>Bacteria</taxon>
        <taxon>Bacillati</taxon>
        <taxon>Bacillota</taxon>
        <taxon>Negativicutes</taxon>
        <taxon>Veillonellales</taxon>
        <taxon>Veillonellaceae</taxon>
        <taxon>Lucifera</taxon>
    </lineage>
</organism>
<dbReference type="InterPro" id="IPR004099">
    <property type="entry name" value="Pyr_nucl-diS_OxRdtase_dimer"/>
</dbReference>
<dbReference type="RefSeq" id="WP_122627299.1">
    <property type="nucleotide sequence ID" value="NZ_UPPP01000063.1"/>
</dbReference>
<keyword evidence="5" id="KW-0560">Oxidoreductase</keyword>
<dbReference type="AlphaFoldDB" id="A0A498R193"/>
<sequence>MQHYDVLVVGGVAAGTKAAAKAKRENPGLRVSIITDDRNISYAGCGLPYYIGGIIGEQKELLVKTPDALKSEFDIDVYTRHHATAINPQERTVTVVDLETGREQLFSYEQLVLATGASPVVPPLPGIKLGNIFTVRKVEDAVLIRQTAESRSPQNAVVVGGGFIGLEVAENLKQQGINVTVVEAAPHILPNFDRDVALHLENYLQENEISIHTREKVTAFEGTTAVTHVQTSERRLPADLVILSIGVRPNVALAQTAGIALGPTGAIQVNECQETSVSHIYAVGDCAETRHRVTNEPAWIPMGSTANKTGRTAAINITNASQDSFPGVLGTTVIKLFDFAAGKTGLSEREARQKGYDYETVLVPANDKAHYYPGYRNIITKLIANRTSRKILGVQIFGEGVVDKPIDIFATAISLGATVDDVAKLDLAYAPPFSMAMSSSIVAANVMRNKLDGKLKGISPLALAERLQDPSLVVLDLRTEPEFMIGSLPGAINIPAGELTARSQEIPRNKTVIAVCKVGKRAYLMQPLLRQLGIQDITVLDGGIAGYPLPLV</sequence>
<dbReference type="PRINTS" id="PR00368">
    <property type="entry name" value="FADPNR"/>
</dbReference>
<dbReference type="InterPro" id="IPR050260">
    <property type="entry name" value="FAD-bd_OxRdtase"/>
</dbReference>
<accession>A0A498R193</accession>
<dbReference type="InterPro" id="IPR016156">
    <property type="entry name" value="FAD/NAD-linked_Rdtase_dimer_sf"/>
</dbReference>
<dbReference type="InterPro" id="IPR001763">
    <property type="entry name" value="Rhodanese-like_dom"/>
</dbReference>
<evidence type="ECO:0000256" key="3">
    <source>
        <dbReference type="ARBA" id="ARBA00022630"/>
    </source>
</evidence>
<dbReference type="CDD" id="cd00158">
    <property type="entry name" value="RHOD"/>
    <property type="match status" value="1"/>
</dbReference>
<comment type="cofactor">
    <cofactor evidence="1">
        <name>FAD</name>
        <dbReference type="ChEBI" id="CHEBI:57692"/>
    </cofactor>
</comment>
<dbReference type="OrthoDB" id="9800167at2"/>
<dbReference type="InterPro" id="IPR023753">
    <property type="entry name" value="FAD/NAD-binding_dom"/>
</dbReference>
<evidence type="ECO:0000313" key="9">
    <source>
        <dbReference type="Proteomes" id="UP000277811"/>
    </source>
</evidence>
<dbReference type="PANTHER" id="PTHR43429:SF1">
    <property type="entry name" value="NAD(P)H SULFUR OXIDOREDUCTASE (COA-DEPENDENT)"/>
    <property type="match status" value="1"/>
</dbReference>
<evidence type="ECO:0000256" key="6">
    <source>
        <dbReference type="ARBA" id="ARBA00023284"/>
    </source>
</evidence>
<evidence type="ECO:0000313" key="8">
    <source>
        <dbReference type="EMBL" id="VBB06346.1"/>
    </source>
</evidence>
<dbReference type="Gene3D" id="3.40.250.10">
    <property type="entry name" value="Rhodanese-like domain"/>
    <property type="match status" value="1"/>
</dbReference>
<dbReference type="Gene3D" id="3.50.50.60">
    <property type="entry name" value="FAD/NAD(P)-binding domain"/>
    <property type="match status" value="2"/>
</dbReference>
<dbReference type="Pfam" id="PF02852">
    <property type="entry name" value="Pyr_redox_dim"/>
    <property type="match status" value="1"/>
</dbReference>
<dbReference type="Proteomes" id="UP000277811">
    <property type="component" value="Unassembled WGS sequence"/>
</dbReference>
<dbReference type="SUPFAM" id="SSF51905">
    <property type="entry name" value="FAD/NAD(P)-binding domain"/>
    <property type="match status" value="2"/>
</dbReference>
<keyword evidence="6" id="KW-0676">Redox-active center</keyword>
<keyword evidence="3" id="KW-0285">Flavoprotein</keyword>
<dbReference type="Pfam" id="PF07992">
    <property type="entry name" value="Pyr_redox_2"/>
    <property type="match status" value="1"/>
</dbReference>
<dbReference type="PROSITE" id="PS50206">
    <property type="entry name" value="RHODANESE_3"/>
    <property type="match status" value="1"/>
</dbReference>
<dbReference type="PANTHER" id="PTHR43429">
    <property type="entry name" value="PYRIDINE NUCLEOTIDE-DISULFIDE OXIDOREDUCTASE DOMAIN-CONTAINING"/>
    <property type="match status" value="1"/>
</dbReference>
<feature type="domain" description="Rhodanese" evidence="7">
    <location>
        <begin position="468"/>
        <end position="550"/>
    </location>
</feature>
<dbReference type="GO" id="GO:0016491">
    <property type="term" value="F:oxidoreductase activity"/>
    <property type="evidence" value="ECO:0007669"/>
    <property type="project" value="UniProtKB-KW"/>
</dbReference>
<gene>
    <name evidence="8" type="ORF">LUCI_1577</name>
</gene>
<keyword evidence="4" id="KW-0274">FAD</keyword>
<proteinExistence type="inferred from homology"/>
<evidence type="ECO:0000256" key="1">
    <source>
        <dbReference type="ARBA" id="ARBA00001974"/>
    </source>
</evidence>
<dbReference type="Pfam" id="PF00581">
    <property type="entry name" value="Rhodanese"/>
    <property type="match status" value="1"/>
</dbReference>
<dbReference type="SMART" id="SM00450">
    <property type="entry name" value="RHOD"/>
    <property type="match status" value="1"/>
</dbReference>
<keyword evidence="9" id="KW-1185">Reference proteome</keyword>
<evidence type="ECO:0000256" key="5">
    <source>
        <dbReference type="ARBA" id="ARBA00023002"/>
    </source>
</evidence>